<evidence type="ECO:0000256" key="2">
    <source>
        <dbReference type="SAM" id="SignalP"/>
    </source>
</evidence>
<dbReference type="SUPFAM" id="SSF55166">
    <property type="entry name" value="Hedgehog/DD-peptidase"/>
    <property type="match status" value="1"/>
</dbReference>
<dbReference type="InterPro" id="IPR052179">
    <property type="entry name" value="DD-CPase-like"/>
</dbReference>
<dbReference type="EMBL" id="JACHMW010000001">
    <property type="protein sequence ID" value="MBB5847621.1"/>
    <property type="molecule type" value="Genomic_DNA"/>
</dbReference>
<feature type="signal peptide" evidence="2">
    <location>
        <begin position="1"/>
        <end position="18"/>
    </location>
</feature>
<protein>
    <submittedName>
        <fullName evidence="4">D-alanyl-D-alanine carboxypeptidase</fullName>
        <ecNumber evidence="4">3.4.16.4</ecNumber>
    </submittedName>
</protein>
<feature type="domain" description="D-alanyl-D-alanine carboxypeptidase-like core" evidence="3">
    <location>
        <begin position="113"/>
        <end position="240"/>
    </location>
</feature>
<dbReference type="Pfam" id="PF02557">
    <property type="entry name" value="VanY"/>
    <property type="match status" value="1"/>
</dbReference>
<keyword evidence="4" id="KW-0378">Hydrolase</keyword>
<proteinExistence type="predicted"/>
<reference evidence="4 5" key="1">
    <citation type="submission" date="2020-08" db="EMBL/GenBank/DDBJ databases">
        <title>Sequencing the genomes of 1000 actinobacteria strains.</title>
        <authorList>
            <person name="Klenk H.-P."/>
        </authorList>
    </citation>
    <scope>NUCLEOTIDE SEQUENCE [LARGE SCALE GENOMIC DNA]</scope>
    <source>
        <strain evidence="4 5">DSM 17945</strain>
    </source>
</reference>
<keyword evidence="2" id="KW-0732">Signal</keyword>
<dbReference type="Gene3D" id="3.30.1380.10">
    <property type="match status" value="1"/>
</dbReference>
<keyword evidence="4" id="KW-0121">Carboxypeptidase</keyword>
<dbReference type="RefSeq" id="WP_338104212.1">
    <property type="nucleotide sequence ID" value="NZ_BAABAG010000002.1"/>
</dbReference>
<dbReference type="Proteomes" id="UP000567246">
    <property type="component" value="Unassembled WGS sequence"/>
</dbReference>
<evidence type="ECO:0000259" key="3">
    <source>
        <dbReference type="Pfam" id="PF02557"/>
    </source>
</evidence>
<dbReference type="InterPro" id="IPR058193">
    <property type="entry name" value="VanY/YodJ_core_dom"/>
</dbReference>
<evidence type="ECO:0000313" key="5">
    <source>
        <dbReference type="Proteomes" id="UP000567246"/>
    </source>
</evidence>
<dbReference type="GO" id="GO:0009002">
    <property type="term" value="F:serine-type D-Ala-D-Ala carboxypeptidase activity"/>
    <property type="evidence" value="ECO:0007669"/>
    <property type="project" value="UniProtKB-EC"/>
</dbReference>
<organism evidence="4 5">
    <name type="scientific">Micrococcus endophyticus</name>
    <dbReference type="NCBI Taxonomy" id="455343"/>
    <lineage>
        <taxon>Bacteria</taxon>
        <taxon>Bacillati</taxon>
        <taxon>Actinomycetota</taxon>
        <taxon>Actinomycetes</taxon>
        <taxon>Micrococcales</taxon>
        <taxon>Micrococcaceae</taxon>
        <taxon>Micrococcus</taxon>
    </lineage>
</organism>
<dbReference type="GO" id="GO:0006508">
    <property type="term" value="P:proteolysis"/>
    <property type="evidence" value="ECO:0007669"/>
    <property type="project" value="InterPro"/>
</dbReference>
<dbReference type="CDD" id="cd14852">
    <property type="entry name" value="LD-carboxypeptidase"/>
    <property type="match status" value="1"/>
</dbReference>
<name>A0A7W9MZY4_9MICC</name>
<dbReference type="InterPro" id="IPR009045">
    <property type="entry name" value="Zn_M74/Hedgehog-like"/>
</dbReference>
<dbReference type="AlphaFoldDB" id="A0A7W9MZY4"/>
<sequence>MARRALPAAGLAVLAALAAGCSLSDGLPAPSTTTSAPAASSSSPGAPDASGPAGSSASPSGTATGPAPSSVAPAGAHADPAALDVVVNKARPLSPVDWAPQDLVPVPGSDLPLRAEAARAAGGLLEAAAAAGHELVTLSAYRSHAYQAQTYGHWVDELGRQEADRVSARPGHSEHQTGLAWDVGDPESPQCHLEACFGDTAAGRWVAEHAAEHGFVVRYPAGAEHVTGYAPEPWHLRFVGREAAAAVEAAGGVLETAWGLPAAPDYPG</sequence>
<comment type="caution">
    <text evidence="4">The sequence shown here is derived from an EMBL/GenBank/DDBJ whole genome shotgun (WGS) entry which is preliminary data.</text>
</comment>
<accession>A0A7W9MZY4</accession>
<feature type="chain" id="PRO_5039678110" evidence="2">
    <location>
        <begin position="19"/>
        <end position="268"/>
    </location>
</feature>
<gene>
    <name evidence="4" type="ORF">HDA33_000185</name>
</gene>
<evidence type="ECO:0000313" key="4">
    <source>
        <dbReference type="EMBL" id="MBB5847621.1"/>
    </source>
</evidence>
<keyword evidence="5" id="KW-1185">Reference proteome</keyword>
<keyword evidence="4" id="KW-0645">Protease</keyword>
<dbReference type="EC" id="3.4.16.4" evidence="4"/>
<dbReference type="PANTHER" id="PTHR34385:SF1">
    <property type="entry name" value="PEPTIDOGLYCAN L-ALANYL-D-GLUTAMATE ENDOPEPTIDASE CWLK"/>
    <property type="match status" value="1"/>
</dbReference>
<evidence type="ECO:0000256" key="1">
    <source>
        <dbReference type="SAM" id="MobiDB-lite"/>
    </source>
</evidence>
<feature type="compositionally biased region" description="Low complexity" evidence="1">
    <location>
        <begin position="28"/>
        <end position="76"/>
    </location>
</feature>
<dbReference type="PROSITE" id="PS51257">
    <property type="entry name" value="PROKAR_LIPOPROTEIN"/>
    <property type="match status" value="1"/>
</dbReference>
<dbReference type="InterPro" id="IPR003709">
    <property type="entry name" value="VanY-like_core_dom"/>
</dbReference>
<dbReference type="PANTHER" id="PTHR34385">
    <property type="entry name" value="D-ALANYL-D-ALANINE CARBOXYPEPTIDASE"/>
    <property type="match status" value="1"/>
</dbReference>
<feature type="region of interest" description="Disordered" evidence="1">
    <location>
        <begin position="25"/>
        <end position="76"/>
    </location>
</feature>